<dbReference type="PANTHER" id="PTHR47938">
    <property type="entry name" value="RESPIRATORY COMPLEX I CHAPERONE (CIA84), PUTATIVE (AFU_ORTHOLOGUE AFUA_2G06020)-RELATED"/>
    <property type="match status" value="1"/>
</dbReference>
<dbReference type="Pfam" id="PF13812">
    <property type="entry name" value="PPR_3"/>
    <property type="match status" value="2"/>
</dbReference>
<name>A0A7S3PWU9_9STRA</name>
<dbReference type="InterPro" id="IPR002885">
    <property type="entry name" value="PPR_rpt"/>
</dbReference>
<dbReference type="Gene3D" id="1.25.40.10">
    <property type="entry name" value="Tetratricopeptide repeat domain"/>
    <property type="match status" value="6"/>
</dbReference>
<sequence length="1170" mass="131354">MEKRLLARLLRRSYSSCSNQLNRSNLIGSQQQTLYIKRCARTKQKISVDTSINLQLSAQRGCRRYNSSIRGEARIKISSSRLEQVKHKSRSLLETKLGSLNQASILELTEAIASWHSEAMSNPDKHQYDTAEALINRLIDEQMHGVTNCDEIDEESSIVISTELINRVLDTWRIVSNDQTPSKPQRRRLNSLVDEESFVHRGPRMLQRIKQAEEQLNKSESKHTIQFPDDKSYNMLLDGYAKYGLTHEAMALFEEMQEIVRDGRNSQCRPGVISYNTLLAAFANTTSDHTSSAEKAKEILEDMLALYSETGNPDVKPNLITFSTVLAACANASAISPTFAEDAENILYNMIEMYNSEDGEWINLQPNEVCFTSVINAWSRSDVYDAADRATRILTEMQSSNNNEDIQRQTTTAMIGAFSNSEGIDGSEKVEHLLNRMIDLAQESGEIESMPSSITFISFLDCLAQKAARSVDGDNGAAAMKAEGIIHRMEGMATNESCGLKPDVSIYNALINCWAKSQRKDAGLKAEEWLKRIESFYASGNDNLKPDSISYSTVIQAYANIGDGHNAERVLMEMIEICKHDSSLQSDNSIAFATTINAYANAGNPREAERILSLRQKMHKDGFINIDPNDDAFIYNPIINAYLKSNEKGKINICLRLLEEMRVKCTANTVSYGAVIEGLSKVQQPWAEKKAEQLLVQMWSSFNSGENVKAKPSSVIYNSIINVFAKSRNLKMKKKAKDYLLELEKKYEETKDPILRPTTVSYNTTLSSLSKATEPKDAEEAEALLNRMQEMAASKYFWVKPDSFSMTNVISAWANSNADGSAERAESIFNHMQTMYEEGNSIMKPTTVAFGAVLHAWAKKGDSVRAEAIVSNMESLMNTKGFEELRPNAVIYNSLINAYSRDKEAKAIQKVGRILTKMKSLRDEGFVDAAPTRITYNSILSVYARSIRLDASVYNDARNLLKEMELLKKTDPDLAPNVVTYTTFLNVLARANNQNKAKIAEAILNLMHNGDNHNLYPNNFAYDAALRVCAHVNTNDSNLRGHALILAIKILTDVKNSDKVSPTSFTYAAFFSAIQKLAPSSTEYSNILEKAFPDCCERGLLEQKTLSNLCRDAPLQLMSKLLNTKIHPRETRIGDLPQGWSINSKKKNSENFNQRYTERSVHKTGRQRIR</sequence>
<protein>
    <recommendedName>
        <fullName evidence="4">Pentacotripeptide-repeat region of PRORP domain-containing protein</fullName>
    </recommendedName>
</protein>
<evidence type="ECO:0000256" key="2">
    <source>
        <dbReference type="SAM" id="MobiDB-lite"/>
    </source>
</evidence>
<proteinExistence type="predicted"/>
<feature type="repeat" description="PPR" evidence="1">
    <location>
        <begin position="229"/>
        <end position="259"/>
    </location>
</feature>
<dbReference type="PROSITE" id="PS51375">
    <property type="entry name" value="PPR"/>
    <property type="match status" value="2"/>
</dbReference>
<evidence type="ECO:0000313" key="3">
    <source>
        <dbReference type="EMBL" id="CAE0458289.1"/>
    </source>
</evidence>
<dbReference type="NCBIfam" id="TIGR00756">
    <property type="entry name" value="PPR"/>
    <property type="match status" value="1"/>
</dbReference>
<dbReference type="EMBL" id="HBIO01004557">
    <property type="protein sequence ID" value="CAE0458289.1"/>
    <property type="molecule type" value="Transcribed_RNA"/>
</dbReference>
<evidence type="ECO:0000256" key="1">
    <source>
        <dbReference type="PROSITE-ProRule" id="PRU00708"/>
    </source>
</evidence>
<dbReference type="InterPro" id="IPR011990">
    <property type="entry name" value="TPR-like_helical_dom_sf"/>
</dbReference>
<dbReference type="PANTHER" id="PTHR47938:SF35">
    <property type="entry name" value="PENTATRICOPEPTIDE REPEAT-CONTAINING PROTEIN 4, MITOCHONDRIAL-RELATED"/>
    <property type="match status" value="1"/>
</dbReference>
<dbReference type="Pfam" id="PF13041">
    <property type="entry name" value="PPR_2"/>
    <property type="match status" value="1"/>
</dbReference>
<organism evidence="3">
    <name type="scientific">Chaetoceros debilis</name>
    <dbReference type="NCBI Taxonomy" id="122233"/>
    <lineage>
        <taxon>Eukaryota</taxon>
        <taxon>Sar</taxon>
        <taxon>Stramenopiles</taxon>
        <taxon>Ochrophyta</taxon>
        <taxon>Bacillariophyta</taxon>
        <taxon>Coscinodiscophyceae</taxon>
        <taxon>Chaetocerotophycidae</taxon>
        <taxon>Chaetocerotales</taxon>
        <taxon>Chaetocerotaceae</taxon>
        <taxon>Chaetoceros</taxon>
    </lineage>
</organism>
<evidence type="ECO:0008006" key="4">
    <source>
        <dbReference type="Google" id="ProtNLM"/>
    </source>
</evidence>
<reference evidence="3" key="1">
    <citation type="submission" date="2021-01" db="EMBL/GenBank/DDBJ databases">
        <authorList>
            <person name="Corre E."/>
            <person name="Pelletier E."/>
            <person name="Niang G."/>
            <person name="Scheremetjew M."/>
            <person name="Finn R."/>
            <person name="Kale V."/>
            <person name="Holt S."/>
            <person name="Cochrane G."/>
            <person name="Meng A."/>
            <person name="Brown T."/>
            <person name="Cohen L."/>
        </authorList>
    </citation>
    <scope>NUCLEOTIDE SEQUENCE</scope>
    <source>
        <strain evidence="3">MM31A-1</strain>
    </source>
</reference>
<feature type="region of interest" description="Disordered" evidence="2">
    <location>
        <begin position="1137"/>
        <end position="1170"/>
    </location>
</feature>
<dbReference type="GO" id="GO:0003729">
    <property type="term" value="F:mRNA binding"/>
    <property type="evidence" value="ECO:0007669"/>
    <property type="project" value="TreeGrafter"/>
</dbReference>
<gene>
    <name evidence="3" type="ORF">CDEB00056_LOCUS3130</name>
</gene>
<dbReference type="AlphaFoldDB" id="A0A7S3PWU9"/>
<accession>A0A7S3PWU9</accession>
<feature type="repeat" description="PPR" evidence="1">
    <location>
        <begin position="547"/>
        <end position="577"/>
    </location>
</feature>